<keyword evidence="8" id="KW-1278">Translocase</keyword>
<keyword evidence="9" id="KW-0472">Membrane</keyword>
<accession>A0A532UPS1</accession>
<sequence>MNQDLLLSVTNLHIHAPEADEAILKNIALYLEPGKMVSIVGESGSGKTTLLKCLLGVLDDNVVPIAGHLKFSRNDSFDFGRFNRSWWSKRRFELFARRKRRFLAMFQNTIDFFNHFQTLQEIIAPKLSRVKEQNSPWGIVRNHDGPEQRTLDWLTQFELTKISKRVNAARITELSGGNIQRFALADLSTLLLPYKDGSFPIIALDEPISDLDKKGIETFKTFLRNLSKAGATVIYVGHNLKIIEEFSDFIGIMYLGRIVQWGPKADFFGENSMRHAYTEILFDAWHKRDIAVKNIGNGKGLKERSHLPTIPGPPLEKHTLKGCGLCERIKPRPGHEDCVMKGELPSGELMDHYRICDRHFSDMQSKDSDQRYSIQVVDQPLLQVRIEAVWPYRYCTFSNPIDFEMKKGENLGVQGENGCGKTSLLKALLGLRTYRGSALADQGGHLTDLTLIDHRQWITRCQYIFQNCSGSLNPSLRLNHQYKELFQLYNDIYGLSYAFEEREVTEGLHELLFKLNLGENILQKFPYKLSGGQKKRAFILQTFITLGLLHEWSGLNIPEPEWRILMIDEVTEGLDILVENGLLSLLYEIQARTRMSYIIVSHRESMIALLCDRILKLYPDERNHDLHKSKVVAVKDWLGQSSPESPEATCH</sequence>
<dbReference type="PROSITE" id="PS00211">
    <property type="entry name" value="ABC_TRANSPORTER_1"/>
    <property type="match status" value="2"/>
</dbReference>
<keyword evidence="5" id="KW-0997">Cell inner membrane</keyword>
<dbReference type="PANTHER" id="PTHR43297">
    <property type="entry name" value="OLIGOPEPTIDE TRANSPORT ATP-BINDING PROTEIN APPD"/>
    <property type="match status" value="1"/>
</dbReference>
<comment type="similarity">
    <text evidence="2">Belongs to the ABC transporter superfamily.</text>
</comment>
<evidence type="ECO:0000256" key="7">
    <source>
        <dbReference type="ARBA" id="ARBA00022840"/>
    </source>
</evidence>
<dbReference type="InterPro" id="IPR027417">
    <property type="entry name" value="P-loop_NTPase"/>
</dbReference>
<keyword evidence="6" id="KW-0547">Nucleotide-binding</keyword>
<evidence type="ECO:0000256" key="2">
    <source>
        <dbReference type="ARBA" id="ARBA00005417"/>
    </source>
</evidence>
<gene>
    <name evidence="11" type="ORF">CEE37_14455</name>
</gene>
<proteinExistence type="inferred from homology"/>
<dbReference type="Pfam" id="PF00005">
    <property type="entry name" value="ABC_tran"/>
    <property type="match status" value="2"/>
</dbReference>
<dbReference type="InterPro" id="IPR003593">
    <property type="entry name" value="AAA+_ATPase"/>
</dbReference>
<protein>
    <recommendedName>
        <fullName evidence="10">ABC transporter domain-containing protein</fullName>
    </recommendedName>
</protein>
<feature type="domain" description="ABC transporter" evidence="10">
    <location>
        <begin position="374"/>
        <end position="644"/>
    </location>
</feature>
<evidence type="ECO:0000256" key="6">
    <source>
        <dbReference type="ARBA" id="ARBA00022741"/>
    </source>
</evidence>
<dbReference type="InterPro" id="IPR003439">
    <property type="entry name" value="ABC_transporter-like_ATP-bd"/>
</dbReference>
<keyword evidence="3" id="KW-0813">Transport</keyword>
<dbReference type="PROSITE" id="PS50893">
    <property type="entry name" value="ABC_TRANSPORTER_2"/>
    <property type="match status" value="2"/>
</dbReference>
<reference evidence="11 12" key="1">
    <citation type="submission" date="2017-06" db="EMBL/GenBank/DDBJ databases">
        <title>Novel microbial phyla capable of carbon fixation and sulfur reduction in deep-sea sediments.</title>
        <authorList>
            <person name="Huang J."/>
            <person name="Baker B."/>
            <person name="Wang Y."/>
        </authorList>
    </citation>
    <scope>NUCLEOTIDE SEQUENCE [LARGE SCALE GENOMIC DNA]</scope>
    <source>
        <strain evidence="11">B3_LCP</strain>
    </source>
</reference>
<keyword evidence="7" id="KW-0067">ATP-binding</keyword>
<dbReference type="PANTHER" id="PTHR43297:SF14">
    <property type="entry name" value="ATPASE AAA-TYPE CORE DOMAIN-CONTAINING PROTEIN"/>
    <property type="match status" value="1"/>
</dbReference>
<evidence type="ECO:0000256" key="8">
    <source>
        <dbReference type="ARBA" id="ARBA00022967"/>
    </source>
</evidence>
<organism evidence="11 12">
    <name type="scientific">candidate division LCP-89 bacterium B3_LCP</name>
    <dbReference type="NCBI Taxonomy" id="2012998"/>
    <lineage>
        <taxon>Bacteria</taxon>
        <taxon>Pseudomonadati</taxon>
        <taxon>Bacteria division LCP-89</taxon>
    </lineage>
</organism>
<dbReference type="GO" id="GO:0016887">
    <property type="term" value="F:ATP hydrolysis activity"/>
    <property type="evidence" value="ECO:0007669"/>
    <property type="project" value="InterPro"/>
</dbReference>
<dbReference type="InterPro" id="IPR017871">
    <property type="entry name" value="ABC_transporter-like_CS"/>
</dbReference>
<evidence type="ECO:0000313" key="11">
    <source>
        <dbReference type="EMBL" id="TKJ36913.1"/>
    </source>
</evidence>
<evidence type="ECO:0000256" key="4">
    <source>
        <dbReference type="ARBA" id="ARBA00022475"/>
    </source>
</evidence>
<keyword evidence="4" id="KW-1003">Cell membrane</keyword>
<dbReference type="SUPFAM" id="SSF52540">
    <property type="entry name" value="P-loop containing nucleoside triphosphate hydrolases"/>
    <property type="match status" value="2"/>
</dbReference>
<evidence type="ECO:0000256" key="5">
    <source>
        <dbReference type="ARBA" id="ARBA00022519"/>
    </source>
</evidence>
<evidence type="ECO:0000259" key="10">
    <source>
        <dbReference type="PROSITE" id="PS50893"/>
    </source>
</evidence>
<dbReference type="GO" id="GO:0005886">
    <property type="term" value="C:plasma membrane"/>
    <property type="evidence" value="ECO:0007669"/>
    <property type="project" value="UniProtKB-SubCell"/>
</dbReference>
<dbReference type="AlphaFoldDB" id="A0A532UPS1"/>
<name>A0A532UPS1_UNCL8</name>
<dbReference type="Gene3D" id="3.40.50.300">
    <property type="entry name" value="P-loop containing nucleotide triphosphate hydrolases"/>
    <property type="match status" value="2"/>
</dbReference>
<comment type="caution">
    <text evidence="11">The sequence shown here is derived from an EMBL/GenBank/DDBJ whole genome shotgun (WGS) entry which is preliminary data.</text>
</comment>
<dbReference type="SMART" id="SM00382">
    <property type="entry name" value="AAA"/>
    <property type="match status" value="2"/>
</dbReference>
<evidence type="ECO:0000256" key="9">
    <source>
        <dbReference type="ARBA" id="ARBA00023136"/>
    </source>
</evidence>
<dbReference type="Proteomes" id="UP000319619">
    <property type="component" value="Unassembled WGS sequence"/>
</dbReference>
<comment type="subcellular location">
    <subcellularLocation>
        <location evidence="1">Cell inner membrane</location>
        <topology evidence="1">Peripheral membrane protein</topology>
    </subcellularLocation>
</comment>
<dbReference type="GO" id="GO:0005524">
    <property type="term" value="F:ATP binding"/>
    <property type="evidence" value="ECO:0007669"/>
    <property type="project" value="UniProtKB-KW"/>
</dbReference>
<evidence type="ECO:0000313" key="12">
    <source>
        <dbReference type="Proteomes" id="UP000319619"/>
    </source>
</evidence>
<dbReference type="InterPro" id="IPR050388">
    <property type="entry name" value="ABC_Ni/Peptide_Import"/>
</dbReference>
<dbReference type="EMBL" id="NJBN01000014">
    <property type="protein sequence ID" value="TKJ36913.1"/>
    <property type="molecule type" value="Genomic_DNA"/>
</dbReference>
<feature type="domain" description="ABC transporter" evidence="10">
    <location>
        <begin position="7"/>
        <end position="280"/>
    </location>
</feature>
<evidence type="ECO:0000256" key="1">
    <source>
        <dbReference type="ARBA" id="ARBA00004417"/>
    </source>
</evidence>
<evidence type="ECO:0000256" key="3">
    <source>
        <dbReference type="ARBA" id="ARBA00022448"/>
    </source>
</evidence>